<evidence type="ECO:0000313" key="1">
    <source>
        <dbReference type="EMBL" id="MBK1877192.1"/>
    </source>
</evidence>
<proteinExistence type="predicted"/>
<evidence type="ECO:0000313" key="2">
    <source>
        <dbReference type="Proteomes" id="UP000617628"/>
    </source>
</evidence>
<name>A0A934VPE1_9BACT</name>
<dbReference type="Proteomes" id="UP000617628">
    <property type="component" value="Unassembled WGS sequence"/>
</dbReference>
<keyword evidence="2" id="KW-1185">Reference proteome</keyword>
<sequence>MKIKTVPIGGDRLVQICNEDWGLEWQLQFPEVVMSDGRSIMAWPLNCRPDWKPLGSGGWCYHWRASEEYIEEVRSMGLVDTNGVRQHVHFVRGVTLYAEIVPGDGMVDLTVSLTNETDEDVKSVYCDGGCFQARNEAFIGNDEVMRSFVRTDGKMKSMGLVHRTVAIRSMYCHSEDWYDGKDEWFWGRSGVAIDSPAIVGAVSVDRSMALVFGYEQSYSALANSDEHHCLHSRPLFGDLMPGETVTRCGKVIFGSDIVHLGDRLAAEL</sequence>
<organism evidence="1 2">
    <name type="scientific">Pelagicoccus mobilis</name>
    <dbReference type="NCBI Taxonomy" id="415221"/>
    <lineage>
        <taxon>Bacteria</taxon>
        <taxon>Pseudomonadati</taxon>
        <taxon>Verrucomicrobiota</taxon>
        <taxon>Opitutia</taxon>
        <taxon>Puniceicoccales</taxon>
        <taxon>Pelagicoccaceae</taxon>
        <taxon>Pelagicoccus</taxon>
    </lineage>
</organism>
<protein>
    <submittedName>
        <fullName evidence="1">Uncharacterized protein</fullName>
    </submittedName>
</protein>
<gene>
    <name evidence="1" type="ORF">JIN87_09950</name>
</gene>
<reference evidence="1" key="1">
    <citation type="submission" date="2021-01" db="EMBL/GenBank/DDBJ databases">
        <title>Modified the classification status of verrucomicrobia.</title>
        <authorList>
            <person name="Feng X."/>
        </authorList>
    </citation>
    <scope>NUCLEOTIDE SEQUENCE</scope>
    <source>
        <strain evidence="1">KCTC 13126</strain>
    </source>
</reference>
<dbReference type="AlphaFoldDB" id="A0A934VPE1"/>
<accession>A0A934VPE1</accession>
<dbReference type="EMBL" id="JAENIL010000015">
    <property type="protein sequence ID" value="MBK1877192.1"/>
    <property type="molecule type" value="Genomic_DNA"/>
</dbReference>
<dbReference type="RefSeq" id="WP_200355403.1">
    <property type="nucleotide sequence ID" value="NZ_JAENIL010000015.1"/>
</dbReference>
<comment type="caution">
    <text evidence="1">The sequence shown here is derived from an EMBL/GenBank/DDBJ whole genome shotgun (WGS) entry which is preliminary data.</text>
</comment>